<dbReference type="Proteomes" id="UP000758155">
    <property type="component" value="Unassembled WGS sequence"/>
</dbReference>
<proteinExistence type="predicted"/>
<name>A0A9P4WPB0_9PLEO</name>
<dbReference type="EMBL" id="SWKV01000039">
    <property type="protein sequence ID" value="KAF3038007.1"/>
    <property type="molecule type" value="Genomic_DNA"/>
</dbReference>
<dbReference type="AlphaFoldDB" id="A0A9P4WPB0"/>
<protein>
    <submittedName>
        <fullName evidence="1">Uncharacterized protein</fullName>
    </submittedName>
</protein>
<dbReference type="OrthoDB" id="3789648at2759"/>
<sequence length="395" mass="43806">MLDACDGSTMDDDIRELRSATAAFLADRYDDGTYVATADDITELHEATATILSTHADGECFFRSPLGPGLLLPDKQFLLPVTDAVSRVRGAAVFDTDLVNLVDECLDAQFTYGGLTDIQPDTLLQKADFVEDQFALQEVLYDRIDDLLGQRAETNISTDEHSDADGAGTHDRMDKALDEDDRAFDTSNIAYRFHASNAAAFFDPIANAVVQYASFDQLLEIELTPLIPQFTDSVALKVITKLPTILEEEVQRSAASDSSMDFAGHRGVLKSFESRQENSLDDGEELHDYEDLDHNNDLQHEEYLDLTVPVSQPLFPRLEEKSDHKLLGTKVSVLEALRAHSSTDVPMFIADIKQKTHLLMDDLERLALTGRLDEVIDVIAKYMVAVEKPIESAVS</sequence>
<evidence type="ECO:0000313" key="2">
    <source>
        <dbReference type="Proteomes" id="UP000758155"/>
    </source>
</evidence>
<evidence type="ECO:0000313" key="1">
    <source>
        <dbReference type="EMBL" id="KAF3038007.1"/>
    </source>
</evidence>
<keyword evidence="2" id="KW-1185">Reference proteome</keyword>
<gene>
    <name evidence="1" type="ORF">E8E12_008818</name>
</gene>
<reference evidence="1" key="1">
    <citation type="submission" date="2019-04" db="EMBL/GenBank/DDBJ databases">
        <title>Sequencing of skin fungus with MAO and IRED activity.</title>
        <authorList>
            <person name="Marsaioli A.J."/>
            <person name="Bonatto J.M.C."/>
            <person name="Reis Junior O."/>
        </authorList>
    </citation>
    <scope>NUCLEOTIDE SEQUENCE</scope>
    <source>
        <strain evidence="1">28M1</strain>
    </source>
</reference>
<accession>A0A9P4WPB0</accession>
<organism evidence="1 2">
    <name type="scientific">Didymella heteroderae</name>
    <dbReference type="NCBI Taxonomy" id="1769908"/>
    <lineage>
        <taxon>Eukaryota</taxon>
        <taxon>Fungi</taxon>
        <taxon>Dikarya</taxon>
        <taxon>Ascomycota</taxon>
        <taxon>Pezizomycotina</taxon>
        <taxon>Dothideomycetes</taxon>
        <taxon>Pleosporomycetidae</taxon>
        <taxon>Pleosporales</taxon>
        <taxon>Pleosporineae</taxon>
        <taxon>Didymellaceae</taxon>
        <taxon>Didymella</taxon>
    </lineage>
</organism>
<comment type="caution">
    <text evidence="1">The sequence shown here is derived from an EMBL/GenBank/DDBJ whole genome shotgun (WGS) entry which is preliminary data.</text>
</comment>